<dbReference type="InterPro" id="IPR023213">
    <property type="entry name" value="CAT-like_dom_sf"/>
</dbReference>
<keyword evidence="1" id="KW-0808">Transferase</keyword>
<dbReference type="EMBL" id="MU853997">
    <property type="protein sequence ID" value="KAK3934358.1"/>
    <property type="molecule type" value="Genomic_DNA"/>
</dbReference>
<evidence type="ECO:0000313" key="3">
    <source>
        <dbReference type="EMBL" id="KAK3934358.1"/>
    </source>
</evidence>
<dbReference type="SUPFAM" id="SSF52777">
    <property type="entry name" value="CoA-dependent acyltransferases"/>
    <property type="match status" value="1"/>
</dbReference>
<evidence type="ECO:0000259" key="2">
    <source>
        <dbReference type="Pfam" id="PF22664"/>
    </source>
</evidence>
<feature type="domain" description="Trichothecene 3-O-acetyltransferase-like N-terminal" evidence="2">
    <location>
        <begin position="22"/>
        <end position="167"/>
    </location>
</feature>
<organism evidence="3 4">
    <name type="scientific">Diplogelasinospora grovesii</name>
    <dbReference type="NCBI Taxonomy" id="303347"/>
    <lineage>
        <taxon>Eukaryota</taxon>
        <taxon>Fungi</taxon>
        <taxon>Dikarya</taxon>
        <taxon>Ascomycota</taxon>
        <taxon>Pezizomycotina</taxon>
        <taxon>Sordariomycetes</taxon>
        <taxon>Sordariomycetidae</taxon>
        <taxon>Sordariales</taxon>
        <taxon>Diplogelasinosporaceae</taxon>
        <taxon>Diplogelasinospora</taxon>
    </lineage>
</organism>
<comment type="caution">
    <text evidence="3">The sequence shown here is derived from an EMBL/GenBank/DDBJ whole genome shotgun (WGS) entry which is preliminary data.</text>
</comment>
<evidence type="ECO:0000256" key="1">
    <source>
        <dbReference type="ARBA" id="ARBA00022679"/>
    </source>
</evidence>
<gene>
    <name evidence="3" type="ORF">QBC46DRAFT_427669</name>
</gene>
<accession>A0AAN6MY31</accession>
<name>A0AAN6MY31_9PEZI</name>
<dbReference type="AlphaFoldDB" id="A0AAN6MY31"/>
<dbReference type="Proteomes" id="UP001303473">
    <property type="component" value="Unassembled WGS sequence"/>
</dbReference>
<dbReference type="Gene3D" id="3.30.559.10">
    <property type="entry name" value="Chloramphenicol acetyltransferase-like domain"/>
    <property type="match status" value="2"/>
</dbReference>
<evidence type="ECO:0000313" key="4">
    <source>
        <dbReference type="Proteomes" id="UP001303473"/>
    </source>
</evidence>
<dbReference type="Pfam" id="PF22664">
    <property type="entry name" value="TRI-like_N"/>
    <property type="match status" value="1"/>
</dbReference>
<dbReference type="InterPro" id="IPR054710">
    <property type="entry name" value="Tri101-like_N"/>
</dbReference>
<protein>
    <submittedName>
        <fullName evidence="3">Anthranilate n-hydroxycinnamoyl benzoyltransferase</fullName>
    </submittedName>
</protein>
<proteinExistence type="predicted"/>
<reference evidence="4" key="1">
    <citation type="journal article" date="2023" name="Mol. Phylogenet. Evol.">
        <title>Genome-scale phylogeny and comparative genomics of the fungal order Sordariales.</title>
        <authorList>
            <person name="Hensen N."/>
            <person name="Bonometti L."/>
            <person name="Westerberg I."/>
            <person name="Brannstrom I.O."/>
            <person name="Guillou S."/>
            <person name="Cros-Aarteil S."/>
            <person name="Calhoun S."/>
            <person name="Haridas S."/>
            <person name="Kuo A."/>
            <person name="Mondo S."/>
            <person name="Pangilinan J."/>
            <person name="Riley R."/>
            <person name="LaButti K."/>
            <person name="Andreopoulos B."/>
            <person name="Lipzen A."/>
            <person name="Chen C."/>
            <person name="Yan M."/>
            <person name="Daum C."/>
            <person name="Ng V."/>
            <person name="Clum A."/>
            <person name="Steindorff A."/>
            <person name="Ohm R.A."/>
            <person name="Martin F."/>
            <person name="Silar P."/>
            <person name="Natvig D.O."/>
            <person name="Lalanne C."/>
            <person name="Gautier V."/>
            <person name="Ament-Velasquez S.L."/>
            <person name="Kruys A."/>
            <person name="Hutchinson M.I."/>
            <person name="Powell A.J."/>
            <person name="Barry K."/>
            <person name="Miller A.N."/>
            <person name="Grigoriev I.V."/>
            <person name="Debuchy R."/>
            <person name="Gladieux P."/>
            <person name="Hiltunen Thoren M."/>
            <person name="Johannesson H."/>
        </authorList>
    </citation>
    <scope>NUCLEOTIDE SEQUENCE [LARGE SCALE GENOMIC DNA]</scope>
    <source>
        <strain evidence="4">CBS 340.73</strain>
    </source>
</reference>
<keyword evidence="4" id="KW-1185">Reference proteome</keyword>
<dbReference type="GO" id="GO:0016740">
    <property type="term" value="F:transferase activity"/>
    <property type="evidence" value="ECO:0007669"/>
    <property type="project" value="UniProtKB-KW"/>
</dbReference>
<sequence length="477" mass="51867">MPAAKTMGYKTLSTWNQMAPRVYTGHCFCFPYLPNGNLHALESHLRTALDALTRRIPFLRQVIKPHPDHPDQVCLFPSENANPIPLKISDERHSFGWTYRQLKSQGFPAKAFVGTKFDLPPSLPTHERGVHVFGVEAKLIDGGLLLINHLHHSVTDGVGRTLITNAFASLTRDPSGQSLADAPPIDIHAEVPAHLEQAPDPALPVASLLARCPEYRLLDAPYGPTIPYLGPPGPPFASIRRTGRIFVVAPHALARLRQQLGGGGGAKAPSSFTCLAALTWAHATKARLASAAAADRDINGDEAHAASDGTWDDLGKGNGQTARIVTVVNWRQRALGRALRCLARAIEASARGVDDGFVATRTALFRRFEDIRMLGIDGDPRDARAFAFNTWRYVYKGTPGWGLPGVPVGGEGDGGEAGVQPDAIRRSQKEWDMGYGFILPERKGFDGLEVLVTLEPDAMDALLADKAWMSWVEEVIE</sequence>